<dbReference type="Gene3D" id="3.90.1720.10">
    <property type="entry name" value="endopeptidase domain like (from Nostoc punctiforme)"/>
    <property type="match status" value="1"/>
</dbReference>
<organism evidence="4">
    <name type="scientific">uncultured Caudovirales phage</name>
    <dbReference type="NCBI Taxonomy" id="2100421"/>
    <lineage>
        <taxon>Viruses</taxon>
        <taxon>Duplodnaviria</taxon>
        <taxon>Heunggongvirae</taxon>
        <taxon>Uroviricota</taxon>
        <taxon>Caudoviricetes</taxon>
        <taxon>Peduoviridae</taxon>
        <taxon>Maltschvirus</taxon>
        <taxon>Maltschvirus maltsch</taxon>
    </lineage>
</organism>
<feature type="region of interest" description="Disordered" evidence="2">
    <location>
        <begin position="157"/>
        <end position="177"/>
    </location>
</feature>
<feature type="domain" description="Peptidase C51" evidence="3">
    <location>
        <begin position="74"/>
        <end position="166"/>
    </location>
</feature>
<accession>A0A6J5TC26</accession>
<evidence type="ECO:0000256" key="1">
    <source>
        <dbReference type="ARBA" id="ARBA00022529"/>
    </source>
</evidence>
<evidence type="ECO:0000256" key="2">
    <source>
        <dbReference type="SAM" id="MobiDB-lite"/>
    </source>
</evidence>
<dbReference type="GO" id="GO:0001897">
    <property type="term" value="P:symbiont-mediated cytolysis of host cell"/>
    <property type="evidence" value="ECO:0007669"/>
    <property type="project" value="UniProtKB-ARBA"/>
</dbReference>
<dbReference type="InterPro" id="IPR038765">
    <property type="entry name" value="Papain-like_cys_pep_sf"/>
</dbReference>
<protein>
    <submittedName>
        <fullName evidence="4">CHAP domain containing protein</fullName>
    </submittedName>
</protein>
<evidence type="ECO:0000259" key="3">
    <source>
        <dbReference type="Pfam" id="PF05257"/>
    </source>
</evidence>
<sequence length="246" mass="26392">MVSSILTAGTNSDIIIQKELIYMADTSLHPILARKGITPGTPEAVLAVAEYFVKMKYEEGPQKDNLFGKWFGANHTAWCAEFVSYCFTKGGAGYVVQGIQNKTGYLSCRAGIAGMKKRGYQQVPVKDAKPGDIIFFDWDHDHDPDHTGIVLKNNPKKGQITCREGNTSRGDGSRSDGGQVAERVRFYTSVFAVFRPVWKPVAKVAAPAAPVAVAPATAPVAAPVAPAVPKPPVAKKPVPKTAPKAE</sequence>
<feature type="region of interest" description="Disordered" evidence="2">
    <location>
        <begin position="223"/>
        <end position="246"/>
    </location>
</feature>
<dbReference type="EMBL" id="LR798269">
    <property type="protein sequence ID" value="CAB5219455.1"/>
    <property type="molecule type" value="Genomic_DNA"/>
</dbReference>
<evidence type="ECO:0000313" key="4">
    <source>
        <dbReference type="EMBL" id="CAB5219455.1"/>
    </source>
</evidence>
<name>A0A6J5TC26_9CAUD</name>
<dbReference type="Pfam" id="PF05257">
    <property type="entry name" value="CHAP"/>
    <property type="match status" value="1"/>
</dbReference>
<gene>
    <name evidence="4" type="ORF">UFOVP222_73</name>
</gene>
<dbReference type="InterPro" id="IPR007921">
    <property type="entry name" value="CHAP_dom"/>
</dbReference>
<reference evidence="4" key="1">
    <citation type="submission" date="2020-05" db="EMBL/GenBank/DDBJ databases">
        <authorList>
            <person name="Chiriac C."/>
            <person name="Salcher M."/>
            <person name="Ghai R."/>
            <person name="Kavagutti S V."/>
        </authorList>
    </citation>
    <scope>NUCLEOTIDE SEQUENCE</scope>
</reference>
<keyword evidence="1" id="KW-0929">Antimicrobial</keyword>
<feature type="compositionally biased region" description="Low complexity" evidence="2">
    <location>
        <begin position="235"/>
        <end position="246"/>
    </location>
</feature>
<dbReference type="SUPFAM" id="SSF54001">
    <property type="entry name" value="Cysteine proteinases"/>
    <property type="match status" value="1"/>
</dbReference>
<proteinExistence type="predicted"/>